<name>A0A7T7MA20_9ACTO</name>
<keyword evidence="2" id="KW-1185">Reference proteome</keyword>
<dbReference type="AlphaFoldDB" id="A0A7T7MA20"/>
<dbReference type="KEGG" id="awe:JG540_02025"/>
<dbReference type="EMBL" id="CP066802">
    <property type="protein sequence ID" value="QQM67683.1"/>
    <property type="molecule type" value="Genomic_DNA"/>
</dbReference>
<protein>
    <submittedName>
        <fullName evidence="1">Uncharacterized protein</fullName>
    </submittedName>
</protein>
<evidence type="ECO:0000313" key="1">
    <source>
        <dbReference type="EMBL" id="QQM67683.1"/>
    </source>
</evidence>
<dbReference type="RefSeq" id="WP_200276510.1">
    <property type="nucleotide sequence ID" value="NZ_CP066802.1"/>
</dbReference>
<dbReference type="PROSITE" id="PS51257">
    <property type="entry name" value="PROKAR_LIPOPROTEIN"/>
    <property type="match status" value="1"/>
</dbReference>
<sequence length="55" mass="5821">MIMVSSREVQGWATGLSLAGCWGRSPGPCAWATLGLTAARHAVARLRAGLRRTVL</sequence>
<gene>
    <name evidence="1" type="ORF">JG540_02025</name>
</gene>
<organism evidence="1 2">
    <name type="scientific">Actinomyces weissii</name>
    <dbReference type="NCBI Taxonomy" id="675090"/>
    <lineage>
        <taxon>Bacteria</taxon>
        <taxon>Bacillati</taxon>
        <taxon>Actinomycetota</taxon>
        <taxon>Actinomycetes</taxon>
        <taxon>Actinomycetales</taxon>
        <taxon>Actinomycetaceae</taxon>
        <taxon>Actinomyces</taxon>
    </lineage>
</organism>
<dbReference type="Proteomes" id="UP000595895">
    <property type="component" value="Chromosome"/>
</dbReference>
<proteinExistence type="predicted"/>
<evidence type="ECO:0000313" key="2">
    <source>
        <dbReference type="Proteomes" id="UP000595895"/>
    </source>
</evidence>
<accession>A0A7T7MA20</accession>
<reference evidence="1 2" key="1">
    <citation type="submission" date="2020-12" db="EMBL/GenBank/DDBJ databases">
        <authorList>
            <person name="Zhou J."/>
        </authorList>
    </citation>
    <scope>NUCLEOTIDE SEQUENCE [LARGE SCALE GENOMIC DNA]</scope>
    <source>
        <strain evidence="1 2">CCUG 61299</strain>
    </source>
</reference>